<dbReference type="RefSeq" id="WP_109340813.1">
    <property type="nucleotide sequence ID" value="NZ_CP029347.1"/>
</dbReference>
<organism evidence="2 3">
    <name type="scientific">Saliniradius amylolyticus</name>
    <dbReference type="NCBI Taxonomy" id="2183582"/>
    <lineage>
        <taxon>Bacteria</taxon>
        <taxon>Pseudomonadati</taxon>
        <taxon>Pseudomonadota</taxon>
        <taxon>Gammaproteobacteria</taxon>
        <taxon>Alteromonadales</taxon>
        <taxon>Alteromonadaceae</taxon>
        <taxon>Saliniradius</taxon>
    </lineage>
</organism>
<dbReference type="KEGG" id="salh:HMF8227_02859"/>
<feature type="compositionally biased region" description="Polar residues" evidence="1">
    <location>
        <begin position="76"/>
        <end position="92"/>
    </location>
</feature>
<evidence type="ECO:0000256" key="1">
    <source>
        <dbReference type="SAM" id="MobiDB-lite"/>
    </source>
</evidence>
<evidence type="ECO:0000313" key="3">
    <source>
        <dbReference type="Proteomes" id="UP000245728"/>
    </source>
</evidence>
<evidence type="ECO:0000313" key="2">
    <source>
        <dbReference type="EMBL" id="AWL13308.1"/>
    </source>
</evidence>
<dbReference type="EMBL" id="CP029347">
    <property type="protein sequence ID" value="AWL13308.1"/>
    <property type="molecule type" value="Genomic_DNA"/>
</dbReference>
<dbReference type="Proteomes" id="UP000245728">
    <property type="component" value="Chromosome"/>
</dbReference>
<keyword evidence="3" id="KW-1185">Reference proteome</keyword>
<feature type="region of interest" description="Disordered" evidence="1">
    <location>
        <begin position="1"/>
        <end position="93"/>
    </location>
</feature>
<feature type="compositionally biased region" description="Low complexity" evidence="1">
    <location>
        <begin position="38"/>
        <end position="47"/>
    </location>
</feature>
<proteinExistence type="predicted"/>
<sequence>MDIRVSNQPSTPVVEGQPTSNSSRAQQINRVTGGDNVQLSSQGLSLQRQDGRADLVRDTQSAAPESESPAVGSASVRVSTSEGQATQANNLSADKATELYQSIKRML</sequence>
<reference evidence="2 3" key="1">
    <citation type="submission" date="2018-05" db="EMBL/GenBank/DDBJ databases">
        <title>Salinimonas sp. HMF8227 Genome sequencing and assembly.</title>
        <authorList>
            <person name="Kang H."/>
            <person name="Kang J."/>
            <person name="Cha I."/>
            <person name="Kim H."/>
            <person name="Joh K."/>
        </authorList>
    </citation>
    <scope>NUCLEOTIDE SEQUENCE [LARGE SCALE GENOMIC DNA]</scope>
    <source>
        <strain evidence="2 3">HMF8227</strain>
    </source>
</reference>
<dbReference type="AlphaFoldDB" id="A0A2S2E6P7"/>
<accession>A0A2S2E6P7</accession>
<dbReference type="OrthoDB" id="6387834at2"/>
<feature type="compositionally biased region" description="Polar residues" evidence="1">
    <location>
        <begin position="1"/>
        <end position="30"/>
    </location>
</feature>
<name>A0A2S2E6P7_9ALTE</name>
<gene>
    <name evidence="2" type="ORF">HMF8227_02859</name>
</gene>
<protein>
    <submittedName>
        <fullName evidence="2">Uncharacterized protein</fullName>
    </submittedName>
</protein>